<evidence type="ECO:0000313" key="7">
    <source>
        <dbReference type="EMBL" id="KAJ1519669.1"/>
    </source>
</evidence>
<comment type="similarity">
    <text evidence="2">Belongs to the GMC oxidoreductase family.</text>
</comment>
<keyword evidence="8" id="KW-1185">Reference proteome</keyword>
<dbReference type="PANTHER" id="PTHR11552:SF147">
    <property type="entry name" value="CHOLINE DEHYDROGENASE, MITOCHONDRIAL"/>
    <property type="match status" value="1"/>
</dbReference>
<organism evidence="7 8">
    <name type="scientific">Megalurothrips usitatus</name>
    <name type="common">bean blossom thrips</name>
    <dbReference type="NCBI Taxonomy" id="439358"/>
    <lineage>
        <taxon>Eukaryota</taxon>
        <taxon>Metazoa</taxon>
        <taxon>Ecdysozoa</taxon>
        <taxon>Arthropoda</taxon>
        <taxon>Hexapoda</taxon>
        <taxon>Insecta</taxon>
        <taxon>Pterygota</taxon>
        <taxon>Neoptera</taxon>
        <taxon>Paraneoptera</taxon>
        <taxon>Thysanoptera</taxon>
        <taxon>Terebrantia</taxon>
        <taxon>Thripoidea</taxon>
        <taxon>Thripidae</taxon>
        <taxon>Megalurothrips</taxon>
    </lineage>
</organism>
<dbReference type="InterPro" id="IPR007867">
    <property type="entry name" value="GMC_OxRtase_C"/>
</dbReference>
<protein>
    <recommendedName>
        <fullName evidence="6">Glucose-methanol-choline oxidoreductase N-terminal domain-containing protein</fullName>
    </recommendedName>
</protein>
<dbReference type="Proteomes" id="UP001075354">
    <property type="component" value="Chromosome 16"/>
</dbReference>
<dbReference type="SUPFAM" id="SSF54373">
    <property type="entry name" value="FAD-linked reductases, C-terminal domain"/>
    <property type="match status" value="1"/>
</dbReference>
<evidence type="ECO:0000256" key="4">
    <source>
        <dbReference type="ARBA" id="ARBA00022827"/>
    </source>
</evidence>
<keyword evidence="4 5" id="KW-0274">FAD</keyword>
<dbReference type="EMBL" id="JAPTSV010000016">
    <property type="protein sequence ID" value="KAJ1519669.1"/>
    <property type="molecule type" value="Genomic_DNA"/>
</dbReference>
<dbReference type="GO" id="GO:0050660">
    <property type="term" value="F:flavin adenine dinucleotide binding"/>
    <property type="evidence" value="ECO:0007669"/>
    <property type="project" value="InterPro"/>
</dbReference>
<name>A0AAV7X1A4_9NEOP</name>
<dbReference type="PROSITE" id="PS00624">
    <property type="entry name" value="GMC_OXRED_2"/>
    <property type="match status" value="1"/>
</dbReference>
<dbReference type="Pfam" id="PF00732">
    <property type="entry name" value="GMC_oxred_N"/>
    <property type="match status" value="1"/>
</dbReference>
<dbReference type="InterPro" id="IPR000172">
    <property type="entry name" value="GMC_OxRdtase_N"/>
</dbReference>
<dbReference type="Gene3D" id="3.50.50.60">
    <property type="entry name" value="FAD/NAD(P)-binding domain"/>
    <property type="match status" value="1"/>
</dbReference>
<dbReference type="Pfam" id="PF05199">
    <property type="entry name" value="GMC_oxred_C"/>
    <property type="match status" value="1"/>
</dbReference>
<evidence type="ECO:0000256" key="2">
    <source>
        <dbReference type="ARBA" id="ARBA00010790"/>
    </source>
</evidence>
<reference evidence="7" key="1">
    <citation type="submission" date="2022-12" db="EMBL/GenBank/DDBJ databases">
        <title>Chromosome-level genome assembly of the bean flower thrips Megalurothrips usitatus.</title>
        <authorList>
            <person name="Ma L."/>
            <person name="Liu Q."/>
            <person name="Li H."/>
            <person name="Cai W."/>
        </authorList>
    </citation>
    <scope>NUCLEOTIDE SEQUENCE</scope>
    <source>
        <strain evidence="7">Cailab_2022a</strain>
    </source>
</reference>
<dbReference type="AlphaFoldDB" id="A0AAV7X1A4"/>
<feature type="domain" description="Glucose-methanol-choline oxidoreductase N-terminal" evidence="6">
    <location>
        <begin position="286"/>
        <end position="300"/>
    </location>
</feature>
<accession>A0AAV7X1A4</accession>
<proteinExistence type="inferred from homology"/>
<dbReference type="GO" id="GO:0016614">
    <property type="term" value="F:oxidoreductase activity, acting on CH-OH group of donors"/>
    <property type="evidence" value="ECO:0007669"/>
    <property type="project" value="InterPro"/>
</dbReference>
<evidence type="ECO:0000256" key="3">
    <source>
        <dbReference type="ARBA" id="ARBA00022630"/>
    </source>
</evidence>
<dbReference type="PIRSF" id="PIRSF000137">
    <property type="entry name" value="Alcohol_oxidase"/>
    <property type="match status" value="1"/>
</dbReference>
<sequence>MGLYAQSIAGDLARAKSEPGVPDDDEYDFIVVGGGSAGCVVAGRLSEVPGWRVLLLERGPEEPAALSSPGLWFYGLLKSSGVAEHLATPPQRNGAAPLGMFYVLGQVLGGSSAINGLIYTRGSRTDWDRLRHLGWGYDDVLPYFKKAEDNGDPEVARDSAHHGTGGPLSVQWYAHLDDNVRKVKEALVEMGLPEVVDMNGESQLGPNNQSSAFLYQTTSRNGQRCSTNRAYLEPVRATRANLRVLTHATVTRVLVEGSRAVGVVYRDVHGATRVVRARREVVLSAGTFKTPQLLMLSGIGPAEHLRSLNITVIKDLPVGKNLKDHVSAWGHMYTMKKGQTLHLPLEQRLAALDRWNRTGTGVVASSGFNPGGAFYRTSFQPADDPRPDVQFQLTALTLDTAGVGGVPRGCPLPLLDNNHYNAFMMLPNLVKPRSVGHLKLRNADPFAQPLVDVNAFDHPDDIAVVAEGFHFFTHGLARTRVFKDMGWHPVVMPQCALTTPWFGRRYFQCLARINSFGTYHQTGTCKMGAADDASAVLDPNLVVRGLDNLRVVDASVFPDSPTGNLNAPVIMMAERLSDIIKRHHGHSE</sequence>
<dbReference type="Gene3D" id="3.30.560.10">
    <property type="entry name" value="Glucose Oxidase, domain 3"/>
    <property type="match status" value="1"/>
</dbReference>
<feature type="binding site" evidence="5">
    <location>
        <position position="107"/>
    </location>
    <ligand>
        <name>FAD</name>
        <dbReference type="ChEBI" id="CHEBI:57692"/>
    </ligand>
</feature>
<evidence type="ECO:0000259" key="6">
    <source>
        <dbReference type="PROSITE" id="PS00624"/>
    </source>
</evidence>
<gene>
    <name evidence="7" type="ORF">ONE63_004935</name>
</gene>
<feature type="binding site" evidence="5">
    <location>
        <position position="250"/>
    </location>
    <ligand>
        <name>FAD</name>
        <dbReference type="ChEBI" id="CHEBI:57692"/>
    </ligand>
</feature>
<comment type="caution">
    <text evidence="7">The sequence shown here is derived from an EMBL/GenBank/DDBJ whole genome shotgun (WGS) entry which is preliminary data.</text>
</comment>
<dbReference type="InterPro" id="IPR036188">
    <property type="entry name" value="FAD/NAD-bd_sf"/>
</dbReference>
<evidence type="ECO:0000256" key="1">
    <source>
        <dbReference type="ARBA" id="ARBA00001974"/>
    </source>
</evidence>
<dbReference type="PANTHER" id="PTHR11552">
    <property type="entry name" value="GLUCOSE-METHANOL-CHOLINE GMC OXIDOREDUCTASE"/>
    <property type="match status" value="1"/>
</dbReference>
<evidence type="ECO:0000256" key="5">
    <source>
        <dbReference type="PIRSR" id="PIRSR000137-2"/>
    </source>
</evidence>
<evidence type="ECO:0000313" key="8">
    <source>
        <dbReference type="Proteomes" id="UP001075354"/>
    </source>
</evidence>
<keyword evidence="3" id="KW-0285">Flavoprotein</keyword>
<dbReference type="SUPFAM" id="SSF51905">
    <property type="entry name" value="FAD/NAD(P)-binding domain"/>
    <property type="match status" value="1"/>
</dbReference>
<comment type="cofactor">
    <cofactor evidence="1 5">
        <name>FAD</name>
        <dbReference type="ChEBI" id="CHEBI:57692"/>
    </cofactor>
</comment>
<dbReference type="InterPro" id="IPR012132">
    <property type="entry name" value="GMC_OxRdtase"/>
</dbReference>